<dbReference type="InterPro" id="IPR019808">
    <property type="entry name" value="Histidine_triad_CS"/>
</dbReference>
<evidence type="ECO:0000256" key="2">
    <source>
        <dbReference type="PIRSR" id="PIRSR601310-3"/>
    </source>
</evidence>
<proteinExistence type="predicted"/>
<evidence type="ECO:0000256" key="1">
    <source>
        <dbReference type="PIRSR" id="PIRSR601310-1"/>
    </source>
</evidence>
<dbReference type="AlphaFoldDB" id="A0A315XYJ6"/>
<dbReference type="RefSeq" id="WP_109727531.1">
    <property type="nucleotide sequence ID" value="NZ_CACVSX010000003.1"/>
</dbReference>
<evidence type="ECO:0000313" key="5">
    <source>
        <dbReference type="EMBL" id="PWJ10781.1"/>
    </source>
</evidence>
<dbReference type="InterPro" id="IPR001310">
    <property type="entry name" value="Histidine_triad_HIT"/>
</dbReference>
<dbReference type="InterPro" id="IPR036265">
    <property type="entry name" value="HIT-like_sf"/>
</dbReference>
<evidence type="ECO:0000313" key="6">
    <source>
        <dbReference type="Proteomes" id="UP000245720"/>
    </source>
</evidence>
<dbReference type="PROSITE" id="PS51084">
    <property type="entry name" value="HIT_2"/>
    <property type="match status" value="1"/>
</dbReference>
<dbReference type="Gene3D" id="3.30.428.10">
    <property type="entry name" value="HIT-like"/>
    <property type="match status" value="1"/>
</dbReference>
<dbReference type="PANTHER" id="PTHR23089">
    <property type="entry name" value="HISTIDINE TRIAD HIT PROTEIN"/>
    <property type="match status" value="1"/>
</dbReference>
<dbReference type="GO" id="GO:0003824">
    <property type="term" value="F:catalytic activity"/>
    <property type="evidence" value="ECO:0007669"/>
    <property type="project" value="InterPro"/>
</dbReference>
<reference evidence="5 6" key="1">
    <citation type="submission" date="2018-05" db="EMBL/GenBank/DDBJ databases">
        <title>The Hungate 1000. A catalogue of reference genomes from the rumen microbiome.</title>
        <authorList>
            <person name="Kelly W."/>
        </authorList>
    </citation>
    <scope>NUCLEOTIDE SEQUENCE [LARGE SCALE GENOMIC DNA]</scope>
    <source>
        <strain evidence="5 6">SAb67</strain>
    </source>
</reference>
<feature type="short sequence motif" description="Histidine triad motif" evidence="2 3">
    <location>
        <begin position="95"/>
        <end position="99"/>
    </location>
</feature>
<comment type="caution">
    <text evidence="5">The sequence shown here is derived from an EMBL/GenBank/DDBJ whole genome shotgun (WGS) entry which is preliminary data.</text>
</comment>
<dbReference type="OrthoDB" id="9784774at2"/>
<dbReference type="SUPFAM" id="SSF54197">
    <property type="entry name" value="HIT-like"/>
    <property type="match status" value="1"/>
</dbReference>
<dbReference type="PRINTS" id="PR00332">
    <property type="entry name" value="HISTRIAD"/>
</dbReference>
<evidence type="ECO:0000256" key="3">
    <source>
        <dbReference type="PROSITE-ProRule" id="PRU00464"/>
    </source>
</evidence>
<name>A0A315XYJ6_RUMFL</name>
<gene>
    <name evidence="5" type="ORF">IE37_02816</name>
</gene>
<accession>A0A315XYJ6</accession>
<protein>
    <submittedName>
        <fullName evidence="5">Histidine triad (HIT) family protein</fullName>
    </submittedName>
</protein>
<feature type="domain" description="HIT" evidence="4">
    <location>
        <begin position="4"/>
        <end position="113"/>
    </location>
</feature>
<feature type="active site" description="Tele-AMP-histidine intermediate" evidence="1">
    <location>
        <position position="97"/>
    </location>
</feature>
<dbReference type="Pfam" id="PF01230">
    <property type="entry name" value="HIT"/>
    <property type="match status" value="1"/>
</dbReference>
<dbReference type="PROSITE" id="PS00892">
    <property type="entry name" value="HIT_1"/>
    <property type="match status" value="1"/>
</dbReference>
<dbReference type="STRING" id="1265.SAMN02910280_0670"/>
<dbReference type="EMBL" id="QGDI01000012">
    <property type="protein sequence ID" value="PWJ10781.1"/>
    <property type="molecule type" value="Genomic_DNA"/>
</dbReference>
<dbReference type="CDD" id="cd01276">
    <property type="entry name" value="PKCI_related"/>
    <property type="match status" value="1"/>
</dbReference>
<organism evidence="5 6">
    <name type="scientific">Ruminococcus flavefaciens</name>
    <dbReference type="NCBI Taxonomy" id="1265"/>
    <lineage>
        <taxon>Bacteria</taxon>
        <taxon>Bacillati</taxon>
        <taxon>Bacillota</taxon>
        <taxon>Clostridia</taxon>
        <taxon>Eubacteriales</taxon>
        <taxon>Oscillospiraceae</taxon>
        <taxon>Ruminococcus</taxon>
    </lineage>
</organism>
<evidence type="ECO:0000259" key="4">
    <source>
        <dbReference type="PROSITE" id="PS51084"/>
    </source>
</evidence>
<dbReference type="Proteomes" id="UP000245720">
    <property type="component" value="Unassembled WGS sequence"/>
</dbReference>
<dbReference type="InterPro" id="IPR011146">
    <property type="entry name" value="HIT-like"/>
</dbReference>
<sequence>MDCLFCKIIDGEIPSTKVYEDEFVYAFKDIAPIAPMHILIIPKVHITSANDINEENSSVVAKVFEAAGKIAKEQGYDSYRIINNCGDDAGQTVKHLHFHLLGGVKMGWGPESLGKTE</sequence>